<dbReference type="Proteomes" id="UP001057998">
    <property type="component" value="Chromosome 1"/>
</dbReference>
<proteinExistence type="predicted"/>
<feature type="domain" description="HTH LytTR-type" evidence="3">
    <location>
        <begin position="205"/>
        <end position="313"/>
    </location>
</feature>
<dbReference type="RefSeq" id="WP_255390132.1">
    <property type="nucleotide sequence ID" value="NZ_CP101508.1"/>
</dbReference>
<evidence type="ECO:0000259" key="3">
    <source>
        <dbReference type="PROSITE" id="PS50930"/>
    </source>
</evidence>
<dbReference type="SMART" id="SM00850">
    <property type="entry name" value="LytTR"/>
    <property type="match status" value="1"/>
</dbReference>
<dbReference type="Gene3D" id="2.40.50.1020">
    <property type="entry name" value="LytTr DNA-binding domain"/>
    <property type="match status" value="1"/>
</dbReference>
<accession>A0ABY5GJR8</accession>
<evidence type="ECO:0000313" key="4">
    <source>
        <dbReference type="EMBL" id="UTV28812.1"/>
    </source>
</evidence>
<gene>
    <name evidence="4" type="ORF">NNL38_06105</name>
</gene>
<dbReference type="PROSITE" id="PS50930">
    <property type="entry name" value="HTH_LYTTR"/>
    <property type="match status" value="1"/>
</dbReference>
<protein>
    <submittedName>
        <fullName evidence="4">LytTR family transcriptional regulator</fullName>
    </submittedName>
</protein>
<keyword evidence="5" id="KW-1185">Reference proteome</keyword>
<keyword evidence="2" id="KW-1133">Transmembrane helix</keyword>
<dbReference type="PANTHER" id="PTHR37299:SF1">
    <property type="entry name" value="STAGE 0 SPORULATION PROTEIN A HOMOLOG"/>
    <property type="match status" value="1"/>
</dbReference>
<dbReference type="EMBL" id="CP101508">
    <property type="protein sequence ID" value="UTV28812.1"/>
    <property type="molecule type" value="Genomic_DNA"/>
</dbReference>
<keyword evidence="1" id="KW-0902">Two-component regulatory system</keyword>
<dbReference type="PANTHER" id="PTHR37299">
    <property type="entry name" value="TRANSCRIPTIONAL REGULATOR-RELATED"/>
    <property type="match status" value="1"/>
</dbReference>
<dbReference type="InterPro" id="IPR046947">
    <property type="entry name" value="LytR-like"/>
</dbReference>
<organism evidence="4 5">
    <name type="scientific">Photobacterium atrarenae</name>
    <dbReference type="NCBI Taxonomy" id="865757"/>
    <lineage>
        <taxon>Bacteria</taxon>
        <taxon>Pseudomonadati</taxon>
        <taxon>Pseudomonadota</taxon>
        <taxon>Gammaproteobacteria</taxon>
        <taxon>Vibrionales</taxon>
        <taxon>Vibrionaceae</taxon>
        <taxon>Photobacterium</taxon>
    </lineage>
</organism>
<sequence length="317" mass="36985">MSEILKGIKHFFSIPLLYQMGFTTRAKCYWFLISTAILLVLFVHLVVHVELTIVELILHVFFTITPVAAICLLCELAGRLIYKTEIWPCKIRVYQFLLLATMVIITSEYLFDYLFTIFEVYNHIKSKHTNFGYDFKSSHLTFILVSAVMFIFIQFVLRVNWSSILNYQKQNSSMQLQAVEENNCNVDSCNQAAGSSFSDLNQNVLKLKVRGEQISVPCHSIVYIRVEENYCHIWQQTSSEEYERLTVRKTLSKLTEQLSPCEFKKVHRSFVVNLQYIDSVSKESSRYYITLKNGDSVPISIRYLEDVRKVVEKWQVA</sequence>
<name>A0ABY5GJR8_9GAMM</name>
<keyword evidence="2" id="KW-0472">Membrane</keyword>
<evidence type="ECO:0000256" key="1">
    <source>
        <dbReference type="ARBA" id="ARBA00023012"/>
    </source>
</evidence>
<evidence type="ECO:0000256" key="2">
    <source>
        <dbReference type="SAM" id="Phobius"/>
    </source>
</evidence>
<keyword evidence="2" id="KW-0812">Transmembrane</keyword>
<feature type="transmembrane region" description="Helical" evidence="2">
    <location>
        <begin position="53"/>
        <end position="76"/>
    </location>
</feature>
<feature type="transmembrane region" description="Helical" evidence="2">
    <location>
        <begin position="138"/>
        <end position="157"/>
    </location>
</feature>
<dbReference type="Pfam" id="PF04397">
    <property type="entry name" value="LytTR"/>
    <property type="match status" value="1"/>
</dbReference>
<evidence type="ECO:0000313" key="5">
    <source>
        <dbReference type="Proteomes" id="UP001057998"/>
    </source>
</evidence>
<feature type="transmembrane region" description="Helical" evidence="2">
    <location>
        <begin position="96"/>
        <end position="118"/>
    </location>
</feature>
<feature type="transmembrane region" description="Helical" evidence="2">
    <location>
        <begin position="28"/>
        <end position="47"/>
    </location>
</feature>
<reference evidence="4" key="1">
    <citation type="submission" date="2022-07" db="EMBL/GenBank/DDBJ databases">
        <title>Genome sequencing of Photobacterium atrarenae GJH2-4.</title>
        <authorList>
            <person name="Park S.-J."/>
        </authorList>
    </citation>
    <scope>NUCLEOTIDE SEQUENCE</scope>
    <source>
        <strain evidence="4">GJH2-4</strain>
    </source>
</reference>
<dbReference type="InterPro" id="IPR007492">
    <property type="entry name" value="LytTR_DNA-bd_dom"/>
</dbReference>